<dbReference type="eggNOG" id="KOG3010">
    <property type="taxonomic scope" value="Eukaryota"/>
</dbReference>
<dbReference type="Proteomes" id="UP000007431">
    <property type="component" value="Unassembled WGS sequence"/>
</dbReference>
<name>D8QF65_SCHCM</name>
<evidence type="ECO:0000313" key="6">
    <source>
        <dbReference type="Proteomes" id="UP000007431"/>
    </source>
</evidence>
<dbReference type="GeneID" id="9592033"/>
<keyword evidence="3" id="KW-0808">Transferase</keyword>
<evidence type="ECO:0000256" key="1">
    <source>
        <dbReference type="ARBA" id="ARBA00008361"/>
    </source>
</evidence>
<dbReference type="PANTHER" id="PTHR44942">
    <property type="entry name" value="METHYLTRANSF_11 DOMAIN-CONTAINING PROTEIN"/>
    <property type="match status" value="1"/>
</dbReference>
<dbReference type="Pfam" id="PF08241">
    <property type="entry name" value="Methyltransf_11"/>
    <property type="match status" value="1"/>
</dbReference>
<dbReference type="GO" id="GO:0008757">
    <property type="term" value="F:S-adenosylmethionine-dependent methyltransferase activity"/>
    <property type="evidence" value="ECO:0007669"/>
    <property type="project" value="InterPro"/>
</dbReference>
<dbReference type="OMA" id="FRPHYPP"/>
<dbReference type="GO" id="GO:0032259">
    <property type="term" value="P:methylation"/>
    <property type="evidence" value="ECO:0007669"/>
    <property type="project" value="UniProtKB-KW"/>
</dbReference>
<evidence type="ECO:0000313" key="5">
    <source>
        <dbReference type="EMBL" id="EFI93073.1"/>
    </source>
</evidence>
<dbReference type="InParanoid" id="D8QF65"/>
<keyword evidence="6" id="KW-1185">Reference proteome</keyword>
<dbReference type="SUPFAM" id="SSF53335">
    <property type="entry name" value="S-adenosyl-L-methionine-dependent methyltransferases"/>
    <property type="match status" value="1"/>
</dbReference>
<keyword evidence="2" id="KW-0489">Methyltransferase</keyword>
<dbReference type="EMBL" id="GL377311">
    <property type="protein sequence ID" value="EFI93073.1"/>
    <property type="molecule type" value="Genomic_DNA"/>
</dbReference>
<organism evidence="6">
    <name type="scientific">Schizophyllum commune (strain H4-8 / FGSC 9210)</name>
    <name type="common">Split gill fungus</name>
    <dbReference type="NCBI Taxonomy" id="578458"/>
    <lineage>
        <taxon>Eukaryota</taxon>
        <taxon>Fungi</taxon>
        <taxon>Dikarya</taxon>
        <taxon>Basidiomycota</taxon>
        <taxon>Agaricomycotina</taxon>
        <taxon>Agaricomycetes</taxon>
        <taxon>Agaricomycetidae</taxon>
        <taxon>Agaricales</taxon>
        <taxon>Schizophyllaceae</taxon>
        <taxon>Schizophyllum</taxon>
    </lineage>
</organism>
<evidence type="ECO:0000256" key="2">
    <source>
        <dbReference type="ARBA" id="ARBA00022603"/>
    </source>
</evidence>
<dbReference type="InterPro" id="IPR013216">
    <property type="entry name" value="Methyltransf_11"/>
</dbReference>
<dbReference type="Gene3D" id="3.40.50.150">
    <property type="entry name" value="Vaccinia Virus protein VP39"/>
    <property type="match status" value="1"/>
</dbReference>
<dbReference type="AlphaFoldDB" id="D8QF65"/>
<sequence length="302" mass="34177">MATFAKKTFDTARYAAARPTYPRTLYDLILKYHEGDKRARWNMALDLGCGTGQATTELSQFKRVVGIDPSEKMLQGARTRVESLYPSGTDQFRFVHSAAEDLSSFPDNSVDMTVSAQAAHWFNWSKLWPELARVMRPGGTLAVWGYSEFRLSEHPSVTPLIHQYSQGTDPENSLGPHWERPGRTIVDEHLQAIPNGNEVVPGALSDFQRLYFTGPHHPTLPSPRPVILRTKTTWDGLLGYLHTFSSLHTFHEKYPHDLAHPDGDISVRFWKALQEQVRKDKGEVGEHVMVEWPLALIVAKFA</sequence>
<dbReference type="PANTHER" id="PTHR44942:SF4">
    <property type="entry name" value="METHYLTRANSFERASE TYPE 11 DOMAIN-CONTAINING PROTEIN"/>
    <property type="match status" value="1"/>
</dbReference>
<evidence type="ECO:0000259" key="4">
    <source>
        <dbReference type="Pfam" id="PF08241"/>
    </source>
</evidence>
<protein>
    <recommendedName>
        <fullName evidence="4">Methyltransferase type 11 domain-containing protein</fullName>
    </recommendedName>
</protein>
<dbReference type="HOGENOM" id="CLU_049344_1_1_1"/>
<accession>D8QF65</accession>
<dbReference type="InterPro" id="IPR029063">
    <property type="entry name" value="SAM-dependent_MTases_sf"/>
</dbReference>
<dbReference type="CDD" id="cd02440">
    <property type="entry name" value="AdoMet_MTases"/>
    <property type="match status" value="1"/>
</dbReference>
<dbReference type="KEGG" id="scm:SCHCO_02638322"/>
<feature type="domain" description="Methyltransferase type 11" evidence="4">
    <location>
        <begin position="45"/>
        <end position="142"/>
    </location>
</feature>
<dbReference type="OrthoDB" id="10027013at2759"/>
<dbReference type="InterPro" id="IPR051052">
    <property type="entry name" value="Diverse_substrate_MTase"/>
</dbReference>
<proteinExistence type="inferred from homology"/>
<comment type="similarity">
    <text evidence="1">Belongs to the methyltransferase superfamily.</text>
</comment>
<dbReference type="VEuPathDB" id="FungiDB:SCHCODRAFT_02638322"/>
<dbReference type="RefSeq" id="XP_003027976.1">
    <property type="nucleotide sequence ID" value="XM_003027930.1"/>
</dbReference>
<reference evidence="5 6" key="1">
    <citation type="journal article" date="2010" name="Nat. Biotechnol.">
        <title>Genome sequence of the model mushroom Schizophyllum commune.</title>
        <authorList>
            <person name="Ohm R.A."/>
            <person name="de Jong J.F."/>
            <person name="Lugones L.G."/>
            <person name="Aerts A."/>
            <person name="Kothe E."/>
            <person name="Stajich J.E."/>
            <person name="de Vries R.P."/>
            <person name="Record E."/>
            <person name="Levasseur A."/>
            <person name="Baker S.E."/>
            <person name="Bartholomew K.A."/>
            <person name="Coutinho P.M."/>
            <person name="Erdmann S."/>
            <person name="Fowler T.J."/>
            <person name="Gathman A.C."/>
            <person name="Lombard V."/>
            <person name="Henrissat B."/>
            <person name="Knabe N."/>
            <person name="Kuees U."/>
            <person name="Lilly W.W."/>
            <person name="Lindquist E."/>
            <person name="Lucas S."/>
            <person name="Magnuson J.K."/>
            <person name="Piumi F."/>
            <person name="Raudaskoski M."/>
            <person name="Salamov A."/>
            <person name="Schmutz J."/>
            <person name="Schwarze F.W.M.R."/>
            <person name="vanKuyk P.A."/>
            <person name="Horton J.S."/>
            <person name="Grigoriev I.V."/>
            <person name="Woesten H.A.B."/>
        </authorList>
    </citation>
    <scope>NUCLEOTIDE SEQUENCE [LARGE SCALE GENOMIC DNA]</scope>
    <source>
        <strain evidence="6">H4-8 / FGSC 9210</strain>
    </source>
</reference>
<gene>
    <name evidence="5" type="ORF">SCHCODRAFT_60062</name>
</gene>
<evidence type="ECO:0000256" key="3">
    <source>
        <dbReference type="ARBA" id="ARBA00022679"/>
    </source>
</evidence>